<proteinExistence type="predicted"/>
<name>A0A9D6V4Z3_9BACT</name>
<dbReference type="AlphaFoldDB" id="A0A9D6V4Z3"/>
<reference evidence="1" key="1">
    <citation type="submission" date="2020-07" db="EMBL/GenBank/DDBJ databases">
        <title>Huge and variable diversity of episymbiotic CPR bacteria and DPANN archaea in groundwater ecosystems.</title>
        <authorList>
            <person name="He C.Y."/>
            <person name="Keren R."/>
            <person name="Whittaker M."/>
            <person name="Farag I.F."/>
            <person name="Doudna J."/>
            <person name="Cate J.H.D."/>
            <person name="Banfield J.F."/>
        </authorList>
    </citation>
    <scope>NUCLEOTIDE SEQUENCE</scope>
    <source>
        <strain evidence="1">NC_groundwater_1664_Pr3_B-0.1um_52_9</strain>
    </source>
</reference>
<evidence type="ECO:0000313" key="1">
    <source>
        <dbReference type="EMBL" id="MBI5252186.1"/>
    </source>
</evidence>
<dbReference type="Pfam" id="PF19676">
    <property type="entry name" value="DUF6178"/>
    <property type="match status" value="1"/>
</dbReference>
<evidence type="ECO:0000313" key="2">
    <source>
        <dbReference type="Proteomes" id="UP000807825"/>
    </source>
</evidence>
<comment type="caution">
    <text evidence="1">The sequence shown here is derived from an EMBL/GenBank/DDBJ whole genome shotgun (WGS) entry which is preliminary data.</text>
</comment>
<dbReference type="InterPro" id="IPR045750">
    <property type="entry name" value="DUF6178"/>
</dbReference>
<dbReference type="EMBL" id="JACRDE010000577">
    <property type="protein sequence ID" value="MBI5252186.1"/>
    <property type="molecule type" value="Genomic_DNA"/>
</dbReference>
<gene>
    <name evidence="1" type="ORF">HY912_22050</name>
</gene>
<sequence>MNDRKLTTDEAARIVESFDNLPVQRRVEIIGDLSAEALEQLISVSRRASEIMRRISEEEVFFTIKELGEESAPALIAMTTGRQLQYVLDVELWKKDMLDLRAAGRWLEFIAASGDDKIIQFVQVTDSELLFAILGRLLRVRLRDPEVDLTEQMDSLPQFTLDDLFFVEFRTPDSEEAIKRILEAIFRWHTEYYMTLMEHLSWDNHMEHEETARKWRNSRLAEKGFPEFDEVLEIYQYINKGQLVGPLSSPPPERDAEEPCPMVKFPLKVLDSDNLFRRSLDRISTAEERDRLCAELAHLGNKVMIADGKDPGSAEEIRASLMKVGAYINMALEDVCEEDVATAAALLKSNHMELLFRRGFSLILELRKDVQRFVRDYEGGAENLGSPLASLVNGLLQKRPIYAGNVFENQKARDFEFLEDIATIRKLMDRSALEDKWEPV</sequence>
<dbReference type="Proteomes" id="UP000807825">
    <property type="component" value="Unassembled WGS sequence"/>
</dbReference>
<accession>A0A9D6V4Z3</accession>
<protein>
    <submittedName>
        <fullName evidence="1">Uncharacterized protein</fullName>
    </submittedName>
</protein>
<organism evidence="1 2">
    <name type="scientific">Desulfomonile tiedjei</name>
    <dbReference type="NCBI Taxonomy" id="2358"/>
    <lineage>
        <taxon>Bacteria</taxon>
        <taxon>Pseudomonadati</taxon>
        <taxon>Thermodesulfobacteriota</taxon>
        <taxon>Desulfomonilia</taxon>
        <taxon>Desulfomonilales</taxon>
        <taxon>Desulfomonilaceae</taxon>
        <taxon>Desulfomonile</taxon>
    </lineage>
</organism>